<reference evidence="1" key="1">
    <citation type="submission" date="2012-01" db="EMBL/GenBank/DDBJ databases">
        <title>The Genome Sequence of Treponema denticola H1-T.</title>
        <authorList>
            <consortium name="The Broad Institute Genome Sequencing Platform"/>
            <person name="Earl A."/>
            <person name="Ward D."/>
            <person name="Feldgarden M."/>
            <person name="Gevers D."/>
            <person name="Blanton J.M."/>
            <person name="Fenno C.J."/>
            <person name="Baranova O.V."/>
            <person name="Mathney J."/>
            <person name="Dewhirst F.E."/>
            <person name="Izard J."/>
            <person name="Young S.K."/>
            <person name="Zeng Q."/>
            <person name="Gargeya S."/>
            <person name="Fitzgerald M."/>
            <person name="Haas B."/>
            <person name="Abouelleil A."/>
            <person name="Alvarado L."/>
            <person name="Arachchi H.M."/>
            <person name="Berlin A."/>
            <person name="Chapman S.B."/>
            <person name="Gearin G."/>
            <person name="Goldberg J."/>
            <person name="Griggs A."/>
            <person name="Gujja S."/>
            <person name="Hansen M."/>
            <person name="Heiman D."/>
            <person name="Howarth C."/>
            <person name="Larimer J."/>
            <person name="Lui A."/>
            <person name="MacDonald P.J.P."/>
            <person name="McCowen C."/>
            <person name="Montmayeur A."/>
            <person name="Murphy C."/>
            <person name="Neiman D."/>
            <person name="Pearson M."/>
            <person name="Priest M."/>
            <person name="Roberts A."/>
            <person name="Saif S."/>
            <person name="Shea T."/>
            <person name="Sisk P."/>
            <person name="Stolte C."/>
            <person name="Sykes S."/>
            <person name="Wortman J."/>
            <person name="Nusbaum C."/>
            <person name="Birren B."/>
        </authorList>
    </citation>
    <scope>NUCLEOTIDE SEQUENCE [LARGE SCALE GENOMIC DNA]</scope>
    <source>
        <strain evidence="1">H1-T</strain>
    </source>
</reference>
<evidence type="ECO:0000313" key="1">
    <source>
        <dbReference type="EMBL" id="EMB34556.1"/>
    </source>
</evidence>
<dbReference type="RefSeq" id="WP_002686788.1">
    <property type="nucleotide sequence ID" value="NZ_CM001794.1"/>
</dbReference>
<accession>M2BFF1</accession>
<dbReference type="AlphaFoldDB" id="M2BFF1"/>
<dbReference type="Proteomes" id="UP000011708">
    <property type="component" value="Chromosome"/>
</dbReference>
<dbReference type="HOGENOM" id="CLU_133860_0_0_12"/>
<organism evidence="1">
    <name type="scientific">Treponema denticola H1-T</name>
    <dbReference type="NCBI Taxonomy" id="999431"/>
    <lineage>
        <taxon>Bacteria</taxon>
        <taxon>Pseudomonadati</taxon>
        <taxon>Spirochaetota</taxon>
        <taxon>Spirochaetia</taxon>
        <taxon>Spirochaetales</taxon>
        <taxon>Treponemataceae</taxon>
        <taxon>Treponema</taxon>
    </lineage>
</organism>
<name>M2BFF1_TREDN</name>
<gene>
    <name evidence="1" type="ORF">HMPREF9725_00095</name>
</gene>
<protein>
    <submittedName>
        <fullName evidence="1">Uncharacterized protein</fullName>
    </submittedName>
</protein>
<dbReference type="PATRIC" id="fig|999431.4.peg.98"/>
<comment type="caution">
    <text evidence="1">The sequence shown here is derived from an EMBL/GenBank/DDBJ whole genome shotgun (WGS) entry which is preliminary data.</text>
</comment>
<dbReference type="EMBL" id="AGDW01000001">
    <property type="protein sequence ID" value="EMB34556.1"/>
    <property type="molecule type" value="Genomic_DNA"/>
</dbReference>
<sequence length="156" mass="17638">MELDKSRVYTAVNADELKIGSRCIFANTILSLREEVESLKGGEFIGELIAILDDNLVNRLRGEKGAYPLAYLIEPPAEPKYKPFKDIDKAMEAIKKHGGWVSRRDCKNYFFITGYVPNLNEESGICIGPVWHTLQELYDDFIFTDDGSPCGELVEE</sequence>
<proteinExistence type="predicted"/>